<accession>A0ABV8LN51</accession>
<feature type="region of interest" description="Disordered" evidence="1">
    <location>
        <begin position="24"/>
        <end position="51"/>
    </location>
</feature>
<evidence type="ECO:0000256" key="2">
    <source>
        <dbReference type="SAM" id="SignalP"/>
    </source>
</evidence>
<proteinExistence type="predicted"/>
<feature type="chain" id="PRO_5046203593" evidence="2">
    <location>
        <begin position="25"/>
        <end position="530"/>
    </location>
</feature>
<feature type="signal peptide" evidence="2">
    <location>
        <begin position="1"/>
        <end position="24"/>
    </location>
</feature>
<evidence type="ECO:0000259" key="3">
    <source>
        <dbReference type="Pfam" id="PF12222"/>
    </source>
</evidence>
<dbReference type="PANTHER" id="PTHR31104">
    <property type="entry name" value="PEPTIDE-N4-(N-ACETYL-BETA-GLUCOSAMINYL)ASPARAGINE AMIDASE A PROTEIN"/>
    <property type="match status" value="1"/>
</dbReference>
<dbReference type="InterPro" id="IPR021102">
    <property type="entry name" value="PNGase_A"/>
</dbReference>
<evidence type="ECO:0000313" key="4">
    <source>
        <dbReference type="EMBL" id="MFC4131871.1"/>
    </source>
</evidence>
<evidence type="ECO:0000256" key="1">
    <source>
        <dbReference type="SAM" id="MobiDB-lite"/>
    </source>
</evidence>
<name>A0ABV8LN51_9ACTN</name>
<gene>
    <name evidence="4" type="ORF">ACFOZ4_14780</name>
</gene>
<evidence type="ECO:0000313" key="5">
    <source>
        <dbReference type="Proteomes" id="UP001595816"/>
    </source>
</evidence>
<keyword evidence="2" id="KW-0732">Signal</keyword>
<dbReference type="Pfam" id="PF12222">
    <property type="entry name" value="PNGaseA"/>
    <property type="match status" value="1"/>
</dbReference>
<feature type="domain" description="Peptide N-acetyl-beta-D-glucosaminyl asparaginase amidase A N-terminal" evidence="3">
    <location>
        <begin position="51"/>
        <end position="319"/>
    </location>
</feature>
<comment type="caution">
    <text evidence="4">The sequence shown here is derived from an EMBL/GenBank/DDBJ whole genome shotgun (WGS) entry which is preliminary data.</text>
</comment>
<dbReference type="RefSeq" id="WP_253763423.1">
    <property type="nucleotide sequence ID" value="NZ_JAMZDZ010000001.1"/>
</dbReference>
<sequence length="530" mass="56558">MRRYATAVAAAMVLLLGAGSTAHAATPPPSEFGNDWDDPRTATPPIARPDGPSCTIRIVNHQFVNFDPFVGAYAPPAECAGPWQTVVLTVHGAVRGRQFDRLGRLAIGGATIFKTSTPEPSVDGIAWTVEKDVTAYSALLSRPQQVTMWLGNVVDDTYTGVLDIQADLTFYPGGRPTGTPDDVLPLADTASDGPDTTGSLTVARNTERLVAEVYATGSGGGCEEFWYITAPSASGYSCPADNGPYREVQVLVDGEIAGIAMPYPHIYTGGWSNPFLWYAIPAPRAFNVAPVTYDLSPFVGRLTDGKRHQVRVHVLGVPAGQGGWEAPTNFFAWRDAGSAVVAGALLASHVSELDNAVTVGSSDVTVAAAHKFTAVGYVQTSHGRVTYNVQRTVGNTSHHVWGEQENPDALKAEWTDNSTVVVAGRQPSITVHNARYLLDGSVIISAENRLTTTFTVTDAATHSTVGPKSSTRWTQDDTFTGTASWTLGVPRPDRHATGTSRQRYQLHGDTCYDHTIATVNGYFTEDSSGC</sequence>
<organism evidence="4 5">
    <name type="scientific">Hamadaea flava</name>
    <dbReference type="NCBI Taxonomy" id="1742688"/>
    <lineage>
        <taxon>Bacteria</taxon>
        <taxon>Bacillati</taxon>
        <taxon>Actinomycetota</taxon>
        <taxon>Actinomycetes</taxon>
        <taxon>Micromonosporales</taxon>
        <taxon>Micromonosporaceae</taxon>
        <taxon>Hamadaea</taxon>
    </lineage>
</organism>
<dbReference type="EMBL" id="JBHSAY010000008">
    <property type="protein sequence ID" value="MFC4131871.1"/>
    <property type="molecule type" value="Genomic_DNA"/>
</dbReference>
<dbReference type="InterPro" id="IPR056948">
    <property type="entry name" value="PNGaseA_N"/>
</dbReference>
<keyword evidence="5" id="KW-1185">Reference proteome</keyword>
<dbReference type="Proteomes" id="UP001595816">
    <property type="component" value="Unassembled WGS sequence"/>
</dbReference>
<reference evidence="5" key="1">
    <citation type="journal article" date="2019" name="Int. J. Syst. Evol. Microbiol.">
        <title>The Global Catalogue of Microorganisms (GCM) 10K type strain sequencing project: providing services to taxonomists for standard genome sequencing and annotation.</title>
        <authorList>
            <consortium name="The Broad Institute Genomics Platform"/>
            <consortium name="The Broad Institute Genome Sequencing Center for Infectious Disease"/>
            <person name="Wu L."/>
            <person name="Ma J."/>
        </authorList>
    </citation>
    <scope>NUCLEOTIDE SEQUENCE [LARGE SCALE GENOMIC DNA]</scope>
    <source>
        <strain evidence="5">CGMCC 4.7289</strain>
    </source>
</reference>
<protein>
    <submittedName>
        <fullName evidence="4">Peptide-N4-asparagine amidase</fullName>
    </submittedName>
</protein>